<reference evidence="2 3" key="1">
    <citation type="journal article" date="2020" name="Nature">
        <title>Six reference-quality genomes reveal evolution of bat adaptations.</title>
        <authorList>
            <person name="Jebb D."/>
            <person name="Huang Z."/>
            <person name="Pippel M."/>
            <person name="Hughes G.M."/>
            <person name="Lavrichenko K."/>
            <person name="Devanna P."/>
            <person name="Winkler S."/>
            <person name="Jermiin L.S."/>
            <person name="Skirmuntt E.C."/>
            <person name="Katzourakis A."/>
            <person name="Burkitt-Gray L."/>
            <person name="Ray D.A."/>
            <person name="Sullivan K.A.M."/>
            <person name="Roscito J.G."/>
            <person name="Kirilenko B.M."/>
            <person name="Davalos L.M."/>
            <person name="Corthals A.P."/>
            <person name="Power M.L."/>
            <person name="Jones G."/>
            <person name="Ransome R.D."/>
            <person name="Dechmann D.K.N."/>
            <person name="Locatelli A.G."/>
            <person name="Puechmaille S.J."/>
            <person name="Fedrigo O."/>
            <person name="Jarvis E.D."/>
            <person name="Hiller M."/>
            <person name="Vernes S.C."/>
            <person name="Myers E.W."/>
            <person name="Teeling E.C."/>
        </authorList>
    </citation>
    <scope>NUCLEOTIDE SEQUENCE [LARGE SCALE GENOMIC DNA]</scope>
    <source>
        <strain evidence="2">MRhiFer1</strain>
        <tissue evidence="2">Lung</tissue>
    </source>
</reference>
<dbReference type="Proteomes" id="UP000585614">
    <property type="component" value="Unassembled WGS sequence"/>
</dbReference>
<gene>
    <name evidence="2" type="ORF">mRhiFer1_009567</name>
</gene>
<feature type="compositionally biased region" description="Basic and acidic residues" evidence="1">
    <location>
        <begin position="96"/>
        <end position="111"/>
    </location>
</feature>
<dbReference type="EMBL" id="JACAGC010000003">
    <property type="protein sequence ID" value="KAF6376374.1"/>
    <property type="molecule type" value="Genomic_DNA"/>
</dbReference>
<organism evidence="2 3">
    <name type="scientific">Rhinolophus ferrumequinum</name>
    <name type="common">Greater horseshoe bat</name>
    <dbReference type="NCBI Taxonomy" id="59479"/>
    <lineage>
        <taxon>Eukaryota</taxon>
        <taxon>Metazoa</taxon>
        <taxon>Chordata</taxon>
        <taxon>Craniata</taxon>
        <taxon>Vertebrata</taxon>
        <taxon>Euteleostomi</taxon>
        <taxon>Mammalia</taxon>
        <taxon>Eutheria</taxon>
        <taxon>Laurasiatheria</taxon>
        <taxon>Chiroptera</taxon>
        <taxon>Yinpterochiroptera</taxon>
        <taxon>Rhinolophoidea</taxon>
        <taxon>Rhinolophidae</taxon>
        <taxon>Rhinolophinae</taxon>
        <taxon>Rhinolophus</taxon>
    </lineage>
</organism>
<name>A0A7J7ZQB5_RHIFE</name>
<comment type="caution">
    <text evidence="2">The sequence shown here is derived from an EMBL/GenBank/DDBJ whole genome shotgun (WGS) entry which is preliminary data.</text>
</comment>
<protein>
    <submittedName>
        <fullName evidence="2">Uncharacterized protein</fullName>
    </submittedName>
</protein>
<evidence type="ECO:0000256" key="1">
    <source>
        <dbReference type="SAM" id="MobiDB-lite"/>
    </source>
</evidence>
<accession>A0A7J7ZQB5</accession>
<sequence>MRNSTTEVGSSIERAELASPVVSALNVMTTAFNAVGEISSRTSPAHRKFLSGGGVPTECQFTCASEAHPLVTATLAQFPCAAPARSGATSYAENRSLGDKLSTRGITEGKRGTQAPSCLNPINRHASMQEF</sequence>
<dbReference type="AlphaFoldDB" id="A0A7J7ZQB5"/>
<feature type="region of interest" description="Disordered" evidence="1">
    <location>
        <begin position="89"/>
        <end position="117"/>
    </location>
</feature>
<evidence type="ECO:0000313" key="3">
    <source>
        <dbReference type="Proteomes" id="UP000585614"/>
    </source>
</evidence>
<proteinExistence type="predicted"/>
<evidence type="ECO:0000313" key="2">
    <source>
        <dbReference type="EMBL" id="KAF6376374.1"/>
    </source>
</evidence>